<proteinExistence type="predicted"/>
<dbReference type="Proteomes" id="UP000006729">
    <property type="component" value="Chromosome 9"/>
</dbReference>
<dbReference type="EMBL" id="CM009298">
    <property type="protein sequence ID" value="RQO95980.1"/>
    <property type="molecule type" value="Genomic_DNA"/>
</dbReference>
<organism evidence="2 3">
    <name type="scientific">Populus trichocarpa</name>
    <name type="common">Western balsam poplar</name>
    <name type="synonym">Populus balsamifera subsp. trichocarpa</name>
    <dbReference type="NCBI Taxonomy" id="3694"/>
    <lineage>
        <taxon>Eukaryota</taxon>
        <taxon>Viridiplantae</taxon>
        <taxon>Streptophyta</taxon>
        <taxon>Embryophyta</taxon>
        <taxon>Tracheophyta</taxon>
        <taxon>Spermatophyta</taxon>
        <taxon>Magnoliopsida</taxon>
        <taxon>eudicotyledons</taxon>
        <taxon>Gunneridae</taxon>
        <taxon>Pentapetalae</taxon>
        <taxon>rosids</taxon>
        <taxon>fabids</taxon>
        <taxon>Malpighiales</taxon>
        <taxon>Salicaceae</taxon>
        <taxon>Saliceae</taxon>
        <taxon>Populus</taxon>
    </lineage>
</organism>
<evidence type="ECO:0000256" key="1">
    <source>
        <dbReference type="SAM" id="MobiDB-lite"/>
    </source>
</evidence>
<feature type="compositionally biased region" description="Polar residues" evidence="1">
    <location>
        <begin position="12"/>
        <end position="29"/>
    </location>
</feature>
<reference evidence="2 3" key="1">
    <citation type="journal article" date="2006" name="Science">
        <title>The genome of black cottonwood, Populus trichocarpa (Torr. &amp; Gray).</title>
        <authorList>
            <person name="Tuskan G.A."/>
            <person name="Difazio S."/>
            <person name="Jansson S."/>
            <person name="Bohlmann J."/>
            <person name="Grigoriev I."/>
            <person name="Hellsten U."/>
            <person name="Putnam N."/>
            <person name="Ralph S."/>
            <person name="Rombauts S."/>
            <person name="Salamov A."/>
            <person name="Schein J."/>
            <person name="Sterck L."/>
            <person name="Aerts A."/>
            <person name="Bhalerao R.R."/>
            <person name="Bhalerao R.P."/>
            <person name="Blaudez D."/>
            <person name="Boerjan W."/>
            <person name="Brun A."/>
            <person name="Brunner A."/>
            <person name="Busov V."/>
            <person name="Campbell M."/>
            <person name="Carlson J."/>
            <person name="Chalot M."/>
            <person name="Chapman J."/>
            <person name="Chen G.L."/>
            <person name="Cooper D."/>
            <person name="Coutinho P.M."/>
            <person name="Couturier J."/>
            <person name="Covert S."/>
            <person name="Cronk Q."/>
            <person name="Cunningham R."/>
            <person name="Davis J."/>
            <person name="Degroeve S."/>
            <person name="Dejardin A."/>
            <person name="Depamphilis C."/>
            <person name="Detter J."/>
            <person name="Dirks B."/>
            <person name="Dubchak I."/>
            <person name="Duplessis S."/>
            <person name="Ehlting J."/>
            <person name="Ellis B."/>
            <person name="Gendler K."/>
            <person name="Goodstein D."/>
            <person name="Gribskov M."/>
            <person name="Grimwood J."/>
            <person name="Groover A."/>
            <person name="Gunter L."/>
            <person name="Hamberger B."/>
            <person name="Heinze B."/>
            <person name="Helariutta Y."/>
            <person name="Henrissat B."/>
            <person name="Holligan D."/>
            <person name="Holt R."/>
            <person name="Huang W."/>
            <person name="Islam-Faridi N."/>
            <person name="Jones S."/>
            <person name="Jones-Rhoades M."/>
            <person name="Jorgensen R."/>
            <person name="Joshi C."/>
            <person name="Kangasjarvi J."/>
            <person name="Karlsson J."/>
            <person name="Kelleher C."/>
            <person name="Kirkpatrick R."/>
            <person name="Kirst M."/>
            <person name="Kohler A."/>
            <person name="Kalluri U."/>
            <person name="Larimer F."/>
            <person name="Leebens-Mack J."/>
            <person name="Leple J.C."/>
            <person name="Locascio P."/>
            <person name="Lou Y."/>
            <person name="Lucas S."/>
            <person name="Martin F."/>
            <person name="Montanini B."/>
            <person name="Napoli C."/>
            <person name="Nelson D.R."/>
            <person name="Nelson C."/>
            <person name="Nieminen K."/>
            <person name="Nilsson O."/>
            <person name="Pereda V."/>
            <person name="Peter G."/>
            <person name="Philippe R."/>
            <person name="Pilate G."/>
            <person name="Poliakov A."/>
            <person name="Razumovskaya J."/>
            <person name="Richardson P."/>
            <person name="Rinaldi C."/>
            <person name="Ritland K."/>
            <person name="Rouze P."/>
            <person name="Ryaboy D."/>
            <person name="Schmutz J."/>
            <person name="Schrader J."/>
            <person name="Segerman B."/>
            <person name="Shin H."/>
            <person name="Siddiqui A."/>
            <person name="Sterky F."/>
            <person name="Terry A."/>
            <person name="Tsai C.J."/>
            <person name="Uberbacher E."/>
            <person name="Unneberg P."/>
            <person name="Vahala J."/>
            <person name="Wall K."/>
            <person name="Wessler S."/>
            <person name="Yang G."/>
            <person name="Yin T."/>
            <person name="Douglas C."/>
            <person name="Marra M."/>
            <person name="Sandberg G."/>
            <person name="Van de Peer Y."/>
            <person name="Rokhsar D."/>
        </authorList>
    </citation>
    <scope>NUCLEOTIDE SEQUENCE [LARGE SCALE GENOMIC DNA]</scope>
    <source>
        <strain evidence="3">cv. Nisqually</strain>
    </source>
</reference>
<accession>A0A3N7FPX0</accession>
<evidence type="ECO:0000313" key="3">
    <source>
        <dbReference type="Proteomes" id="UP000006729"/>
    </source>
</evidence>
<dbReference type="InParanoid" id="A0A3N7FPX0"/>
<evidence type="ECO:0000313" key="2">
    <source>
        <dbReference type="EMBL" id="RQO95980.1"/>
    </source>
</evidence>
<keyword evidence="3" id="KW-1185">Reference proteome</keyword>
<sequence>MNHHNHHHIYLTNITAPTDQSQITPSIYS</sequence>
<gene>
    <name evidence="2" type="ORF">POPTR_009G161650</name>
</gene>
<name>A0A3N7FPX0_POPTR</name>
<feature type="region of interest" description="Disordered" evidence="1">
    <location>
        <begin position="1"/>
        <end position="29"/>
    </location>
</feature>
<protein>
    <submittedName>
        <fullName evidence="2">Uncharacterized protein</fullName>
    </submittedName>
</protein>
<dbReference type="AlphaFoldDB" id="A0A3N7FPX0"/>